<dbReference type="Gene3D" id="1.10.1740.10">
    <property type="match status" value="1"/>
</dbReference>
<accession>B4CWR9</accession>
<dbReference type="Pfam" id="PF08281">
    <property type="entry name" value="Sigma70_r4_2"/>
    <property type="match status" value="1"/>
</dbReference>
<dbReference type="PANTHER" id="PTHR43133:SF8">
    <property type="entry name" value="RNA POLYMERASE SIGMA FACTOR HI_1459-RELATED"/>
    <property type="match status" value="1"/>
</dbReference>
<protein>
    <recommendedName>
        <fullName evidence="6">RNA polymerase sigma factor</fullName>
    </recommendedName>
</protein>
<feature type="domain" description="RNA polymerase sigma-70 region 2" evidence="8">
    <location>
        <begin position="37"/>
        <end position="104"/>
    </location>
</feature>
<evidence type="ECO:0000256" key="4">
    <source>
        <dbReference type="ARBA" id="ARBA00023125"/>
    </source>
</evidence>
<dbReference type="InterPro" id="IPR014284">
    <property type="entry name" value="RNA_pol_sigma-70_dom"/>
</dbReference>
<dbReference type="GO" id="GO:0006352">
    <property type="term" value="P:DNA-templated transcription initiation"/>
    <property type="evidence" value="ECO:0007669"/>
    <property type="project" value="InterPro"/>
</dbReference>
<reference evidence="10 11" key="1">
    <citation type="journal article" date="2011" name="J. Bacteriol.">
        <title>Genome sequence of Chthoniobacter flavus Ellin428, an aerobic heterotrophic soil bacterium.</title>
        <authorList>
            <person name="Kant R."/>
            <person name="van Passel M.W."/>
            <person name="Palva A."/>
            <person name="Lucas S."/>
            <person name="Lapidus A."/>
            <person name="Glavina Del Rio T."/>
            <person name="Dalin E."/>
            <person name="Tice H."/>
            <person name="Bruce D."/>
            <person name="Goodwin L."/>
            <person name="Pitluck S."/>
            <person name="Larimer F.W."/>
            <person name="Land M.L."/>
            <person name="Hauser L."/>
            <person name="Sangwan P."/>
            <person name="de Vos W.M."/>
            <person name="Janssen P.H."/>
            <person name="Smidt H."/>
        </authorList>
    </citation>
    <scope>NUCLEOTIDE SEQUENCE [LARGE SCALE GENOMIC DNA]</scope>
    <source>
        <strain evidence="10 11">Ellin428</strain>
    </source>
</reference>
<dbReference type="InterPro" id="IPR007627">
    <property type="entry name" value="RNA_pol_sigma70_r2"/>
</dbReference>
<comment type="similarity">
    <text evidence="1 6">Belongs to the sigma-70 factor family. ECF subfamily.</text>
</comment>
<evidence type="ECO:0000259" key="8">
    <source>
        <dbReference type="Pfam" id="PF04542"/>
    </source>
</evidence>
<dbReference type="PROSITE" id="PS01063">
    <property type="entry name" value="SIGMA70_ECF"/>
    <property type="match status" value="1"/>
</dbReference>
<name>B4CWR9_9BACT</name>
<keyword evidence="2 6" id="KW-0805">Transcription regulation</keyword>
<dbReference type="SUPFAM" id="SSF88946">
    <property type="entry name" value="Sigma2 domain of RNA polymerase sigma factors"/>
    <property type="match status" value="1"/>
</dbReference>
<proteinExistence type="inferred from homology"/>
<dbReference type="SUPFAM" id="SSF88659">
    <property type="entry name" value="Sigma3 and sigma4 domains of RNA polymerase sigma factors"/>
    <property type="match status" value="1"/>
</dbReference>
<evidence type="ECO:0000313" key="11">
    <source>
        <dbReference type="Proteomes" id="UP000005824"/>
    </source>
</evidence>
<evidence type="ECO:0000256" key="6">
    <source>
        <dbReference type="RuleBase" id="RU000716"/>
    </source>
</evidence>
<dbReference type="GO" id="GO:0003677">
    <property type="term" value="F:DNA binding"/>
    <property type="evidence" value="ECO:0007669"/>
    <property type="project" value="UniProtKB-KW"/>
</dbReference>
<dbReference type="InterPro" id="IPR036388">
    <property type="entry name" value="WH-like_DNA-bd_sf"/>
</dbReference>
<dbReference type="InterPro" id="IPR039425">
    <property type="entry name" value="RNA_pol_sigma-70-like"/>
</dbReference>
<dbReference type="GO" id="GO:0016987">
    <property type="term" value="F:sigma factor activity"/>
    <property type="evidence" value="ECO:0007669"/>
    <property type="project" value="UniProtKB-KW"/>
</dbReference>
<dbReference type="NCBIfam" id="TIGR02937">
    <property type="entry name" value="sigma70-ECF"/>
    <property type="match status" value="1"/>
</dbReference>
<keyword evidence="11" id="KW-1185">Reference proteome</keyword>
<dbReference type="eggNOG" id="COG1595">
    <property type="taxonomic scope" value="Bacteria"/>
</dbReference>
<gene>
    <name evidence="10" type="ORF">CfE428DRAFT_1107</name>
</gene>
<dbReference type="AlphaFoldDB" id="B4CWR9"/>
<dbReference type="InParanoid" id="B4CWR9"/>
<dbReference type="InterPro" id="IPR013325">
    <property type="entry name" value="RNA_pol_sigma_r2"/>
</dbReference>
<dbReference type="PANTHER" id="PTHR43133">
    <property type="entry name" value="RNA POLYMERASE ECF-TYPE SIGMA FACTO"/>
    <property type="match status" value="1"/>
</dbReference>
<dbReference type="InterPro" id="IPR013324">
    <property type="entry name" value="RNA_pol_sigma_r3/r4-like"/>
</dbReference>
<dbReference type="RefSeq" id="WP_006978433.1">
    <property type="nucleotide sequence ID" value="NZ_ABVL01000002.1"/>
</dbReference>
<evidence type="ECO:0000256" key="3">
    <source>
        <dbReference type="ARBA" id="ARBA00023082"/>
    </source>
</evidence>
<dbReference type="CDD" id="cd06171">
    <property type="entry name" value="Sigma70_r4"/>
    <property type="match status" value="1"/>
</dbReference>
<dbReference type="Proteomes" id="UP000005824">
    <property type="component" value="Unassembled WGS sequence"/>
</dbReference>
<evidence type="ECO:0000259" key="9">
    <source>
        <dbReference type="Pfam" id="PF08281"/>
    </source>
</evidence>
<dbReference type="Gene3D" id="1.10.10.10">
    <property type="entry name" value="Winged helix-like DNA-binding domain superfamily/Winged helix DNA-binding domain"/>
    <property type="match status" value="1"/>
</dbReference>
<keyword evidence="3 6" id="KW-0731">Sigma factor</keyword>
<feature type="region of interest" description="Disordered" evidence="7">
    <location>
        <begin position="106"/>
        <end position="132"/>
    </location>
</feature>
<feature type="domain" description="RNA polymerase sigma factor 70 region 4 type 2" evidence="9">
    <location>
        <begin position="142"/>
        <end position="193"/>
    </location>
</feature>
<dbReference type="InterPro" id="IPR000838">
    <property type="entry name" value="RNA_pol_sigma70_ECF_CS"/>
</dbReference>
<evidence type="ECO:0000256" key="5">
    <source>
        <dbReference type="ARBA" id="ARBA00023163"/>
    </source>
</evidence>
<evidence type="ECO:0000313" key="10">
    <source>
        <dbReference type="EMBL" id="EDY21861.1"/>
    </source>
</evidence>
<evidence type="ECO:0000256" key="1">
    <source>
        <dbReference type="ARBA" id="ARBA00010641"/>
    </source>
</evidence>
<evidence type="ECO:0000256" key="7">
    <source>
        <dbReference type="SAM" id="MobiDB-lite"/>
    </source>
</evidence>
<keyword evidence="4 6" id="KW-0238">DNA-binding</keyword>
<comment type="caution">
    <text evidence="10">The sequence shown here is derived from an EMBL/GenBank/DDBJ whole genome shotgun (WGS) entry which is preliminary data.</text>
</comment>
<sequence length="203" mass="23123">MSQDPSPQADSSPDAAAQDLAWMARIKQGDTEALRELIEAHQHRVVGTVAKMLGDDCDAEDIAQQVFIRVWRSAARYEPTAKFTTWLFKITRNLVFNELRRRKRHPAHSLDAAAEDDRPMQAPDPSTKAPDDSLLNEEMQAAIQKAIEELPEIQRMAIVLRRYDDIPYEDIGEILGLSVPAVKSVLFRARTELREKLKRYLDT</sequence>
<organism evidence="10 11">
    <name type="scientific">Chthoniobacter flavus Ellin428</name>
    <dbReference type="NCBI Taxonomy" id="497964"/>
    <lineage>
        <taxon>Bacteria</taxon>
        <taxon>Pseudomonadati</taxon>
        <taxon>Verrucomicrobiota</taxon>
        <taxon>Spartobacteria</taxon>
        <taxon>Chthoniobacterales</taxon>
        <taxon>Chthoniobacteraceae</taxon>
        <taxon>Chthoniobacter</taxon>
    </lineage>
</organism>
<dbReference type="EMBL" id="ABVL01000002">
    <property type="protein sequence ID" value="EDY21861.1"/>
    <property type="molecule type" value="Genomic_DNA"/>
</dbReference>
<dbReference type="InterPro" id="IPR013249">
    <property type="entry name" value="RNA_pol_sigma70_r4_t2"/>
</dbReference>
<dbReference type="Pfam" id="PF04542">
    <property type="entry name" value="Sigma70_r2"/>
    <property type="match status" value="1"/>
</dbReference>
<keyword evidence="5 6" id="KW-0804">Transcription</keyword>
<evidence type="ECO:0000256" key="2">
    <source>
        <dbReference type="ARBA" id="ARBA00023015"/>
    </source>
</evidence>
<dbReference type="STRING" id="497964.CfE428DRAFT_1107"/>